<protein>
    <submittedName>
        <fullName evidence="2">Fimbrial protein</fullName>
    </submittedName>
</protein>
<feature type="chain" id="PRO_5010317816" evidence="1">
    <location>
        <begin position="26"/>
        <end position="206"/>
    </location>
</feature>
<dbReference type="GO" id="GO:0009289">
    <property type="term" value="C:pilus"/>
    <property type="evidence" value="ECO:0007669"/>
    <property type="project" value="InterPro"/>
</dbReference>
<keyword evidence="3" id="KW-1185">Reference proteome</keyword>
<reference evidence="3" key="1">
    <citation type="submission" date="2016-10" db="EMBL/GenBank/DDBJ databases">
        <authorList>
            <person name="Varghese N."/>
            <person name="Submissions S."/>
        </authorList>
    </citation>
    <scope>NUCLEOTIDE SEQUENCE [LARGE SCALE GENOMIC DNA]</scope>
    <source>
        <strain evidence="3">ATCC 29999</strain>
    </source>
</reference>
<evidence type="ECO:0000313" key="2">
    <source>
        <dbReference type="EMBL" id="SCZ54995.1"/>
    </source>
</evidence>
<name>A0A1G5PZH5_PHOLU</name>
<dbReference type="Proteomes" id="UP000183223">
    <property type="component" value="Unassembled WGS sequence"/>
</dbReference>
<gene>
    <name evidence="2" type="ORF">SAMN02982990_00674</name>
</gene>
<dbReference type="OrthoDB" id="6464472at2"/>
<proteinExistence type="predicted"/>
<dbReference type="GeneID" id="45655378"/>
<dbReference type="Gene3D" id="2.60.40.1090">
    <property type="entry name" value="Fimbrial-type adhesion domain"/>
    <property type="match status" value="1"/>
</dbReference>
<evidence type="ECO:0000313" key="3">
    <source>
        <dbReference type="Proteomes" id="UP000183223"/>
    </source>
</evidence>
<evidence type="ECO:0000256" key="1">
    <source>
        <dbReference type="SAM" id="SignalP"/>
    </source>
</evidence>
<dbReference type="InterPro" id="IPR036937">
    <property type="entry name" value="Adhesion_dom_fimbrial_sf"/>
</dbReference>
<accession>A0A1G5PZH5</accession>
<dbReference type="AlphaFoldDB" id="A0A1G5PZH5"/>
<feature type="signal peptide" evidence="1">
    <location>
        <begin position="1"/>
        <end position="25"/>
    </location>
</feature>
<dbReference type="RefSeq" id="WP_049582367.1">
    <property type="nucleotide sequence ID" value="NZ_CAWQXX010000034.1"/>
</dbReference>
<organism evidence="2 3">
    <name type="scientific">Photorhabdus luminescens</name>
    <name type="common">Xenorhabdus luminescens</name>
    <dbReference type="NCBI Taxonomy" id="29488"/>
    <lineage>
        <taxon>Bacteria</taxon>
        <taxon>Pseudomonadati</taxon>
        <taxon>Pseudomonadota</taxon>
        <taxon>Gammaproteobacteria</taxon>
        <taxon>Enterobacterales</taxon>
        <taxon>Morganellaceae</taxon>
        <taxon>Photorhabdus</taxon>
    </lineage>
</organism>
<keyword evidence="1" id="KW-0732">Signal</keyword>
<sequence length="206" mass="21131">MKKQILKTSVLAAVLLSMGMGMAHASTGGATLNVTATLGAATCELDVKGGGVTGNNGAYQLDIGKVNTTDISVLNPSTTPPSAKNIEVNLVKCGPQYGATTANKFTPNAAIEMNVFGQTIDADKKIFNANSAADAGVAVYDHAGKAVKSGDKIQLTTTNEIDLSKPLALTQGEGMAAFKVGLVSKSSTLPKAQEVIAPVTFQVVYK</sequence>
<dbReference type="GO" id="GO:0007155">
    <property type="term" value="P:cell adhesion"/>
    <property type="evidence" value="ECO:0007669"/>
    <property type="project" value="InterPro"/>
</dbReference>
<dbReference type="EMBL" id="FMWJ01000002">
    <property type="protein sequence ID" value="SCZ54995.1"/>
    <property type="molecule type" value="Genomic_DNA"/>
</dbReference>
<dbReference type="InterPro" id="IPR008966">
    <property type="entry name" value="Adhesion_dom_sf"/>
</dbReference>
<dbReference type="SUPFAM" id="SSF49401">
    <property type="entry name" value="Bacterial adhesins"/>
    <property type="match status" value="1"/>
</dbReference>